<evidence type="ECO:0000259" key="2">
    <source>
        <dbReference type="PROSITE" id="PS50836"/>
    </source>
</evidence>
<organism evidence="3 5">
    <name type="scientific">Didymodactylos carnosus</name>
    <dbReference type="NCBI Taxonomy" id="1234261"/>
    <lineage>
        <taxon>Eukaryota</taxon>
        <taxon>Metazoa</taxon>
        <taxon>Spiralia</taxon>
        <taxon>Gnathifera</taxon>
        <taxon>Rotifera</taxon>
        <taxon>Eurotatoria</taxon>
        <taxon>Bdelloidea</taxon>
        <taxon>Philodinida</taxon>
        <taxon>Philodinidae</taxon>
        <taxon>Didymodactylos</taxon>
    </lineage>
</organism>
<feature type="chain" id="PRO_5035646697" description="DOMON domain-containing protein" evidence="1">
    <location>
        <begin position="27"/>
        <end position="208"/>
    </location>
</feature>
<protein>
    <recommendedName>
        <fullName evidence="2">DOMON domain-containing protein</fullName>
    </recommendedName>
</protein>
<sequence length="208" mass="23355">MGKYHKMMNIRLFFVLFILHLQSSKTQDVFADVPSNSSSTRPSVLNTTALPAPTDVSLNISWTYAVGTTRIKMMINNLKAQQWIAMGLSLDGKMGETHVFLFQHFQNNTLDLIRLINPSDHDDPVAAPPHSGGSFSIVRTQLINNVILCEFTLSNFTATDIQQLQNIPPLTQTTSYHPIIALGRLVGQNARKAEFERNLDLARLYTIR</sequence>
<dbReference type="Proteomes" id="UP000677228">
    <property type="component" value="Unassembled WGS sequence"/>
</dbReference>
<dbReference type="EMBL" id="CAJNOK010023779">
    <property type="protein sequence ID" value="CAF1367525.1"/>
    <property type="molecule type" value="Genomic_DNA"/>
</dbReference>
<comment type="caution">
    <text evidence="3">The sequence shown here is derived from an EMBL/GenBank/DDBJ whole genome shotgun (WGS) entry which is preliminary data.</text>
</comment>
<dbReference type="PROSITE" id="PS50836">
    <property type="entry name" value="DOMON"/>
    <property type="match status" value="1"/>
</dbReference>
<evidence type="ECO:0000256" key="1">
    <source>
        <dbReference type="SAM" id="SignalP"/>
    </source>
</evidence>
<accession>A0A8S2F101</accession>
<dbReference type="Proteomes" id="UP000682733">
    <property type="component" value="Unassembled WGS sequence"/>
</dbReference>
<reference evidence="3" key="1">
    <citation type="submission" date="2021-02" db="EMBL/GenBank/DDBJ databases">
        <authorList>
            <person name="Nowell W R."/>
        </authorList>
    </citation>
    <scope>NUCLEOTIDE SEQUENCE</scope>
</reference>
<feature type="signal peptide" evidence="1">
    <location>
        <begin position="1"/>
        <end position="26"/>
    </location>
</feature>
<evidence type="ECO:0000313" key="4">
    <source>
        <dbReference type="EMBL" id="CAF4176863.1"/>
    </source>
</evidence>
<dbReference type="InterPro" id="IPR005018">
    <property type="entry name" value="DOMON_domain"/>
</dbReference>
<name>A0A8S2F101_9BILA</name>
<gene>
    <name evidence="3" type="ORF">OVA965_LOCUS31516</name>
    <name evidence="4" type="ORF">TMI583_LOCUS32347</name>
</gene>
<evidence type="ECO:0000313" key="5">
    <source>
        <dbReference type="Proteomes" id="UP000677228"/>
    </source>
</evidence>
<keyword evidence="1" id="KW-0732">Signal</keyword>
<proteinExistence type="predicted"/>
<evidence type="ECO:0000313" key="3">
    <source>
        <dbReference type="EMBL" id="CAF1367525.1"/>
    </source>
</evidence>
<feature type="domain" description="DOMON" evidence="2">
    <location>
        <begin position="56"/>
        <end position="183"/>
    </location>
</feature>
<dbReference type="AlphaFoldDB" id="A0A8S2F101"/>
<dbReference type="EMBL" id="CAJOBA010045441">
    <property type="protein sequence ID" value="CAF4176863.1"/>
    <property type="molecule type" value="Genomic_DNA"/>
</dbReference>